<dbReference type="InterPro" id="IPR019819">
    <property type="entry name" value="Carboxylesterase_B_CS"/>
</dbReference>
<sequence length="514" mass="57677">MYWKELLFACLVTLMILKSADSVLVKTPLGPIKGLELTDSESGKTVYEFRGIRYAKAPRGDLRFRKPEPVEPWTEEYDATEFGHSCPQIKSPLLDDGSDNQSEDCLFLNVYVPHSLTKGDHLSVMVWIHGGGLMIGNGNFYDGTRLAVDGNVIVVTINYRLGLLGFLRFPNLDGRGNYGLWDQIAALQWVQDNIADFKGNPESVTIFGESAGGWSVSYLTLIPSNKGLFYRAIAQSGVASRFLLPGAKGVSKVIRRVSEVTSCPSDHMDNFVDCLRTTDVDLLLNASDLIQYFPKDKFFVEFLFGPSIDGVLFPDHPIKLLEDSTSPQSQFFSSLDFITGTTSQEGSLLYMSITPKLQELYNFNTSSSIPGKFLCEALIKPFVDYYQNGDQDVQTAMCNFYTSDGSEDDQSNRATDFYGDMIFNPWAADMLDYHTRLREGKTYQYQISKLSPCPLGYPMIPPPVWFQGVGHLDELMGLFHSKNRKSLFNATLSENYKQFSRTMVAYWTSFAKTG</sequence>
<dbReference type="Pfam" id="PF00135">
    <property type="entry name" value="COesterase"/>
    <property type="match status" value="1"/>
</dbReference>
<feature type="domain" description="Carboxylesterase type B" evidence="2">
    <location>
        <begin position="23"/>
        <end position="514"/>
    </location>
</feature>
<evidence type="ECO:0000259" key="2">
    <source>
        <dbReference type="Pfam" id="PF00135"/>
    </source>
</evidence>
<comment type="caution">
    <text evidence="3">The sequence shown here is derived from an EMBL/GenBank/DDBJ whole genome shotgun (WGS) entry which is preliminary data.</text>
</comment>
<dbReference type="Gene3D" id="3.40.50.1820">
    <property type="entry name" value="alpha/beta hydrolase"/>
    <property type="match status" value="1"/>
</dbReference>
<dbReference type="SUPFAM" id="SSF53474">
    <property type="entry name" value="alpha/beta-Hydrolases"/>
    <property type="match status" value="1"/>
</dbReference>
<name>A0AA89CAF2_PINIB</name>
<dbReference type="Proteomes" id="UP001186944">
    <property type="component" value="Unassembled WGS sequence"/>
</dbReference>
<protein>
    <recommendedName>
        <fullName evidence="2">Carboxylesterase type B domain-containing protein</fullName>
    </recommendedName>
</protein>
<reference evidence="3" key="1">
    <citation type="submission" date="2019-08" db="EMBL/GenBank/DDBJ databases">
        <title>The improved chromosome-level genome for the pearl oyster Pinctada fucata martensii using PacBio sequencing and Hi-C.</title>
        <authorList>
            <person name="Zheng Z."/>
        </authorList>
    </citation>
    <scope>NUCLEOTIDE SEQUENCE</scope>
    <source>
        <strain evidence="3">ZZ-2019</strain>
        <tissue evidence="3">Adductor muscle</tissue>
    </source>
</reference>
<keyword evidence="4" id="KW-1185">Reference proteome</keyword>
<organism evidence="3 4">
    <name type="scientific">Pinctada imbricata</name>
    <name type="common">Atlantic pearl-oyster</name>
    <name type="synonym">Pinctada martensii</name>
    <dbReference type="NCBI Taxonomy" id="66713"/>
    <lineage>
        <taxon>Eukaryota</taxon>
        <taxon>Metazoa</taxon>
        <taxon>Spiralia</taxon>
        <taxon>Lophotrochozoa</taxon>
        <taxon>Mollusca</taxon>
        <taxon>Bivalvia</taxon>
        <taxon>Autobranchia</taxon>
        <taxon>Pteriomorphia</taxon>
        <taxon>Pterioida</taxon>
        <taxon>Pterioidea</taxon>
        <taxon>Pteriidae</taxon>
        <taxon>Pinctada</taxon>
    </lineage>
</organism>
<evidence type="ECO:0000313" key="4">
    <source>
        <dbReference type="Proteomes" id="UP001186944"/>
    </source>
</evidence>
<accession>A0AA89CAF2</accession>
<dbReference type="InterPro" id="IPR050309">
    <property type="entry name" value="Type-B_Carboxylest/Lipase"/>
</dbReference>
<feature type="chain" id="PRO_5041672256" description="Carboxylesterase type B domain-containing protein" evidence="1">
    <location>
        <begin position="23"/>
        <end position="514"/>
    </location>
</feature>
<evidence type="ECO:0000313" key="3">
    <source>
        <dbReference type="EMBL" id="KAK3106894.1"/>
    </source>
</evidence>
<dbReference type="AlphaFoldDB" id="A0AA89CAF2"/>
<dbReference type="PANTHER" id="PTHR11559">
    <property type="entry name" value="CARBOXYLESTERASE"/>
    <property type="match status" value="1"/>
</dbReference>
<gene>
    <name evidence="3" type="ORF">FSP39_002185</name>
</gene>
<proteinExistence type="predicted"/>
<feature type="signal peptide" evidence="1">
    <location>
        <begin position="1"/>
        <end position="22"/>
    </location>
</feature>
<dbReference type="PROSITE" id="PS00941">
    <property type="entry name" value="CARBOXYLESTERASE_B_2"/>
    <property type="match status" value="1"/>
</dbReference>
<evidence type="ECO:0000256" key="1">
    <source>
        <dbReference type="SAM" id="SignalP"/>
    </source>
</evidence>
<dbReference type="EMBL" id="VSWD01000002">
    <property type="protein sequence ID" value="KAK3106894.1"/>
    <property type="molecule type" value="Genomic_DNA"/>
</dbReference>
<keyword evidence="1" id="KW-0732">Signal</keyword>
<dbReference type="InterPro" id="IPR002018">
    <property type="entry name" value="CarbesteraseB"/>
</dbReference>
<dbReference type="InterPro" id="IPR029058">
    <property type="entry name" value="AB_hydrolase_fold"/>
</dbReference>